<feature type="region of interest" description="Disordered" evidence="1">
    <location>
        <begin position="100"/>
        <end position="128"/>
    </location>
</feature>
<accession>A0A445D4Y2</accession>
<reference evidence="3 4" key="1">
    <citation type="submission" date="2019-01" db="EMBL/GenBank/DDBJ databases">
        <title>Sequencing of cultivated peanut Arachis hypogaea provides insights into genome evolution and oil improvement.</title>
        <authorList>
            <person name="Chen X."/>
        </authorList>
    </citation>
    <scope>NUCLEOTIDE SEQUENCE [LARGE SCALE GENOMIC DNA]</scope>
    <source>
        <strain evidence="4">cv. Fuhuasheng</strain>
        <tissue evidence="3">Leaves</tissue>
    </source>
</reference>
<evidence type="ECO:0000259" key="2">
    <source>
        <dbReference type="Pfam" id="PF20167"/>
    </source>
</evidence>
<evidence type="ECO:0000313" key="3">
    <source>
        <dbReference type="EMBL" id="RYR58302.1"/>
    </source>
</evidence>
<dbReference type="Proteomes" id="UP000289738">
    <property type="component" value="Chromosome A05"/>
</dbReference>
<comment type="caution">
    <text evidence="3">The sequence shown here is derived from an EMBL/GenBank/DDBJ whole genome shotgun (WGS) entry which is preliminary data.</text>
</comment>
<keyword evidence="4" id="KW-1185">Reference proteome</keyword>
<proteinExistence type="predicted"/>
<sequence length="306" mass="36247">MCVIGSDWERYSDKRPWFIRRGDLIPEAKRWFKLVRRSILAASNNSEVNIARATIVHCLIKGGDINVHEIIAEGIQDAAEKNDPSARLCYAPAYTYVAPAQQQRRPQIRKRTSQEEPHQEEPHQEEYQKEEYYDPTNINLNHIQGAIEDLARRYMEGQEQQLHVQSQRMDHQKELLSTWMKQQGEWHKQQMEQQQEHYSQLTQVINQVTERQERQDKRLQELNQCQLAQMKAFNEFNVLNEGWQLHREEFNINTQVKLTYMAGNMHNLHSAIPRYDTVHKDLTEQEEGKVKQQKEALKKKTKDAGF</sequence>
<feature type="compositionally biased region" description="Basic and acidic residues" evidence="1">
    <location>
        <begin position="112"/>
        <end position="128"/>
    </location>
</feature>
<gene>
    <name evidence="3" type="ORF">Ahy_A05g023982</name>
</gene>
<dbReference type="Pfam" id="PF20167">
    <property type="entry name" value="Transposase_32"/>
    <property type="match status" value="1"/>
</dbReference>
<name>A0A445D4Y2_ARAHY</name>
<evidence type="ECO:0000313" key="4">
    <source>
        <dbReference type="Proteomes" id="UP000289738"/>
    </source>
</evidence>
<dbReference type="EMBL" id="SDMP01000005">
    <property type="protein sequence ID" value="RYR58302.1"/>
    <property type="molecule type" value="Genomic_DNA"/>
</dbReference>
<dbReference type="InterPro" id="IPR046796">
    <property type="entry name" value="Transposase_32_dom"/>
</dbReference>
<feature type="region of interest" description="Disordered" evidence="1">
    <location>
        <begin position="285"/>
        <end position="306"/>
    </location>
</feature>
<feature type="domain" description="Putative plant transposon protein" evidence="2">
    <location>
        <begin position="1"/>
        <end position="91"/>
    </location>
</feature>
<dbReference type="AlphaFoldDB" id="A0A445D4Y2"/>
<organism evidence="3 4">
    <name type="scientific">Arachis hypogaea</name>
    <name type="common">Peanut</name>
    <dbReference type="NCBI Taxonomy" id="3818"/>
    <lineage>
        <taxon>Eukaryota</taxon>
        <taxon>Viridiplantae</taxon>
        <taxon>Streptophyta</taxon>
        <taxon>Embryophyta</taxon>
        <taxon>Tracheophyta</taxon>
        <taxon>Spermatophyta</taxon>
        <taxon>Magnoliopsida</taxon>
        <taxon>eudicotyledons</taxon>
        <taxon>Gunneridae</taxon>
        <taxon>Pentapetalae</taxon>
        <taxon>rosids</taxon>
        <taxon>fabids</taxon>
        <taxon>Fabales</taxon>
        <taxon>Fabaceae</taxon>
        <taxon>Papilionoideae</taxon>
        <taxon>50 kb inversion clade</taxon>
        <taxon>dalbergioids sensu lato</taxon>
        <taxon>Dalbergieae</taxon>
        <taxon>Pterocarpus clade</taxon>
        <taxon>Arachis</taxon>
    </lineage>
</organism>
<evidence type="ECO:0000256" key="1">
    <source>
        <dbReference type="SAM" id="MobiDB-lite"/>
    </source>
</evidence>
<protein>
    <recommendedName>
        <fullName evidence="2">Putative plant transposon protein domain-containing protein</fullName>
    </recommendedName>
</protein>